<proteinExistence type="predicted"/>
<evidence type="ECO:0000313" key="2">
    <source>
        <dbReference type="Proteomes" id="UP001054945"/>
    </source>
</evidence>
<name>A0AAV4TTQ9_CAEEX</name>
<sequence length="85" mass="9957">MCKFADFARTIVCEIVDVIDKYCGSDGWFHTLVQPRQLTMMTSAALSKGLQWRFRGHFCGRLKNVYPNGMVYGIKRDRMKQEKYL</sequence>
<evidence type="ECO:0000313" key="1">
    <source>
        <dbReference type="EMBL" id="GIY48836.1"/>
    </source>
</evidence>
<dbReference type="AlphaFoldDB" id="A0AAV4TTQ9"/>
<keyword evidence="2" id="KW-1185">Reference proteome</keyword>
<protein>
    <submittedName>
        <fullName evidence="1">Uncharacterized protein</fullName>
    </submittedName>
</protein>
<dbReference type="Proteomes" id="UP001054945">
    <property type="component" value="Unassembled WGS sequence"/>
</dbReference>
<organism evidence="1 2">
    <name type="scientific">Caerostris extrusa</name>
    <name type="common">Bark spider</name>
    <name type="synonym">Caerostris bankana</name>
    <dbReference type="NCBI Taxonomy" id="172846"/>
    <lineage>
        <taxon>Eukaryota</taxon>
        <taxon>Metazoa</taxon>
        <taxon>Ecdysozoa</taxon>
        <taxon>Arthropoda</taxon>
        <taxon>Chelicerata</taxon>
        <taxon>Arachnida</taxon>
        <taxon>Araneae</taxon>
        <taxon>Araneomorphae</taxon>
        <taxon>Entelegynae</taxon>
        <taxon>Araneoidea</taxon>
        <taxon>Araneidae</taxon>
        <taxon>Caerostris</taxon>
    </lineage>
</organism>
<gene>
    <name evidence="1" type="ORF">CEXT_629391</name>
</gene>
<dbReference type="EMBL" id="BPLR01011759">
    <property type="protein sequence ID" value="GIY48836.1"/>
    <property type="molecule type" value="Genomic_DNA"/>
</dbReference>
<reference evidence="1 2" key="1">
    <citation type="submission" date="2021-06" db="EMBL/GenBank/DDBJ databases">
        <title>Caerostris extrusa draft genome.</title>
        <authorList>
            <person name="Kono N."/>
            <person name="Arakawa K."/>
        </authorList>
    </citation>
    <scope>NUCLEOTIDE SEQUENCE [LARGE SCALE GENOMIC DNA]</scope>
</reference>
<accession>A0AAV4TTQ9</accession>
<comment type="caution">
    <text evidence="1">The sequence shown here is derived from an EMBL/GenBank/DDBJ whole genome shotgun (WGS) entry which is preliminary data.</text>
</comment>